<protein>
    <submittedName>
        <fullName evidence="7">BCDO1-like protein</fullName>
    </submittedName>
</protein>
<keyword evidence="8" id="KW-1185">Reference proteome</keyword>
<name>A0ABY7F0Y0_MYAAR</name>
<feature type="transmembrane region" description="Helical" evidence="6">
    <location>
        <begin position="60"/>
        <end position="82"/>
    </location>
</feature>
<reference evidence="7" key="1">
    <citation type="submission" date="2022-11" db="EMBL/GenBank/DDBJ databases">
        <title>Centuries of genome instability and evolution in soft-shell clam transmissible cancer (bioRxiv).</title>
        <authorList>
            <person name="Hart S.F.M."/>
            <person name="Yonemitsu M.A."/>
            <person name="Giersch R.M."/>
            <person name="Beal B.F."/>
            <person name="Arriagada G."/>
            <person name="Davis B.W."/>
            <person name="Ostrander E.A."/>
            <person name="Goff S.P."/>
            <person name="Metzger M.J."/>
        </authorList>
    </citation>
    <scope>NUCLEOTIDE SEQUENCE</scope>
    <source>
        <strain evidence="7">MELC-2E11</strain>
        <tissue evidence="7">Siphon/mantle</tissue>
    </source>
</reference>
<evidence type="ECO:0000256" key="3">
    <source>
        <dbReference type="ARBA" id="ARBA00022723"/>
    </source>
</evidence>
<evidence type="ECO:0000256" key="5">
    <source>
        <dbReference type="ARBA" id="ARBA00023004"/>
    </source>
</evidence>
<dbReference type="Proteomes" id="UP001164746">
    <property type="component" value="Chromosome 9"/>
</dbReference>
<keyword evidence="3" id="KW-0479">Metal-binding</keyword>
<organism evidence="7 8">
    <name type="scientific">Mya arenaria</name>
    <name type="common">Soft-shell clam</name>
    <dbReference type="NCBI Taxonomy" id="6604"/>
    <lineage>
        <taxon>Eukaryota</taxon>
        <taxon>Metazoa</taxon>
        <taxon>Spiralia</taxon>
        <taxon>Lophotrochozoa</taxon>
        <taxon>Mollusca</taxon>
        <taxon>Bivalvia</taxon>
        <taxon>Autobranchia</taxon>
        <taxon>Heteroconchia</taxon>
        <taxon>Euheterodonta</taxon>
        <taxon>Imparidentia</taxon>
        <taxon>Neoheterodontei</taxon>
        <taxon>Myida</taxon>
        <taxon>Myoidea</taxon>
        <taxon>Myidae</taxon>
        <taxon>Mya</taxon>
    </lineage>
</organism>
<evidence type="ECO:0000256" key="6">
    <source>
        <dbReference type="SAM" id="Phobius"/>
    </source>
</evidence>
<dbReference type="InterPro" id="IPR004294">
    <property type="entry name" value="Carotenoid_Oase"/>
</dbReference>
<comment type="similarity">
    <text evidence="2">Belongs to the carotenoid oxygenase family.</text>
</comment>
<keyword evidence="6" id="KW-1133">Transmembrane helix</keyword>
<evidence type="ECO:0000256" key="1">
    <source>
        <dbReference type="ARBA" id="ARBA00001954"/>
    </source>
</evidence>
<comment type="cofactor">
    <cofactor evidence="1">
        <name>Fe(2+)</name>
        <dbReference type="ChEBI" id="CHEBI:29033"/>
    </cofactor>
</comment>
<evidence type="ECO:0000256" key="2">
    <source>
        <dbReference type="ARBA" id="ARBA00006787"/>
    </source>
</evidence>
<evidence type="ECO:0000256" key="4">
    <source>
        <dbReference type="ARBA" id="ARBA00023002"/>
    </source>
</evidence>
<evidence type="ECO:0000313" key="8">
    <source>
        <dbReference type="Proteomes" id="UP001164746"/>
    </source>
</evidence>
<dbReference type="Pfam" id="PF03055">
    <property type="entry name" value="RPE65"/>
    <property type="match status" value="1"/>
</dbReference>
<dbReference type="EMBL" id="CP111020">
    <property type="protein sequence ID" value="WAR14404.1"/>
    <property type="molecule type" value="Genomic_DNA"/>
</dbReference>
<keyword evidence="4" id="KW-0560">Oxidoreductase</keyword>
<dbReference type="PANTHER" id="PTHR10543">
    <property type="entry name" value="BETA-CAROTENE DIOXYGENASE"/>
    <property type="match status" value="1"/>
</dbReference>
<keyword evidence="5" id="KW-0408">Iron</keyword>
<keyword evidence="6" id="KW-0812">Transmembrane</keyword>
<sequence length="93" mass="10746">MYKLYQTVNTEYISPIKGTIKGSIPSWVRGSLFRNGPGMYEVGEHKYNHLFDPLAMLQRFHIGSVLFYIANTTSLFILLAMLQKPFETLIHIH</sequence>
<evidence type="ECO:0000313" key="7">
    <source>
        <dbReference type="EMBL" id="WAR14404.1"/>
    </source>
</evidence>
<dbReference type="PANTHER" id="PTHR10543:SF24">
    <property type="entry name" value="CAROTENOID ISOMEROOXYGENASE"/>
    <property type="match status" value="1"/>
</dbReference>
<proteinExistence type="inferred from homology"/>
<gene>
    <name evidence="7" type="ORF">MAR_004509</name>
</gene>
<keyword evidence="6" id="KW-0472">Membrane</keyword>
<accession>A0ABY7F0Y0</accession>